<feature type="transmembrane region" description="Helical" evidence="1">
    <location>
        <begin position="65"/>
        <end position="84"/>
    </location>
</feature>
<keyword evidence="3" id="KW-1185">Reference proteome</keyword>
<dbReference type="EMBL" id="JBHMBH010000017">
    <property type="protein sequence ID" value="MFB9713767.1"/>
    <property type="molecule type" value="Genomic_DNA"/>
</dbReference>
<dbReference type="InterPro" id="IPR005133">
    <property type="entry name" value="PhaG_MnhG_YufB"/>
</dbReference>
<evidence type="ECO:0000313" key="2">
    <source>
        <dbReference type="EMBL" id="MFB9713767.1"/>
    </source>
</evidence>
<name>A0ABV5UML8_9MICC</name>
<proteinExistence type="predicted"/>
<protein>
    <submittedName>
        <fullName evidence="2">Monovalent cation/H(+) antiporter subunit G</fullName>
    </submittedName>
</protein>
<keyword evidence="1" id="KW-0812">Transmembrane</keyword>
<comment type="caution">
    <text evidence="2">The sequence shown here is derived from an EMBL/GenBank/DDBJ whole genome shotgun (WGS) entry which is preliminary data.</text>
</comment>
<dbReference type="Proteomes" id="UP001589536">
    <property type="component" value="Unassembled WGS sequence"/>
</dbReference>
<organism evidence="2 3">
    <name type="scientific">Arthrobacter methylotrophus</name>
    <dbReference type="NCBI Taxonomy" id="121291"/>
    <lineage>
        <taxon>Bacteria</taxon>
        <taxon>Bacillati</taxon>
        <taxon>Actinomycetota</taxon>
        <taxon>Actinomycetes</taxon>
        <taxon>Micrococcales</taxon>
        <taxon>Micrococcaceae</taxon>
        <taxon>Arthrobacter</taxon>
    </lineage>
</organism>
<feature type="transmembrane region" description="Helical" evidence="1">
    <location>
        <begin position="6"/>
        <end position="28"/>
    </location>
</feature>
<gene>
    <name evidence="2" type="ORF">ACFFPI_06325</name>
</gene>
<feature type="transmembrane region" description="Helical" evidence="1">
    <location>
        <begin position="35"/>
        <end position="59"/>
    </location>
</feature>
<reference evidence="2 3" key="1">
    <citation type="submission" date="2024-09" db="EMBL/GenBank/DDBJ databases">
        <authorList>
            <person name="Sun Q."/>
            <person name="Mori K."/>
        </authorList>
    </citation>
    <scope>NUCLEOTIDE SEQUENCE [LARGE SCALE GENOMIC DNA]</scope>
    <source>
        <strain evidence="2 3">JCM 13519</strain>
    </source>
</reference>
<dbReference type="RefSeq" id="WP_345045601.1">
    <property type="nucleotide sequence ID" value="NZ_BAABED010000001.1"/>
</dbReference>
<dbReference type="Pfam" id="PF03334">
    <property type="entry name" value="PhaG_MnhG_YufB"/>
    <property type="match status" value="1"/>
</dbReference>
<sequence>MTAAFFEAIFAGLGVLAAAFGCVGAAMAREPLARLHFLAPVTTLAVPLFSIAAVGYFGFSLGSATIILIALVVAFSGPAVTIAVGRTLADERGLDVGRSPE</sequence>
<accession>A0ABV5UML8</accession>
<keyword evidence="1" id="KW-1133">Transmembrane helix</keyword>
<evidence type="ECO:0000313" key="3">
    <source>
        <dbReference type="Proteomes" id="UP001589536"/>
    </source>
</evidence>
<evidence type="ECO:0000256" key="1">
    <source>
        <dbReference type="SAM" id="Phobius"/>
    </source>
</evidence>
<keyword evidence="1" id="KW-0472">Membrane</keyword>